<dbReference type="AlphaFoldDB" id="A0A9P6NQB0"/>
<keyword evidence="5 7" id="KW-1015">Disulfide bond</keyword>
<dbReference type="InterPro" id="IPR036026">
    <property type="entry name" value="Seven-hairpin_glycosidases"/>
</dbReference>
<dbReference type="GO" id="GO:0004571">
    <property type="term" value="F:mannosyl-oligosaccharide 1,2-alpha-mannosidase activity"/>
    <property type="evidence" value="ECO:0007669"/>
    <property type="project" value="InterPro"/>
</dbReference>
<dbReference type="EMBL" id="MU167238">
    <property type="protein sequence ID" value="KAG0148352.1"/>
    <property type="molecule type" value="Genomic_DNA"/>
</dbReference>
<comment type="cofactor">
    <cofactor evidence="1 6">
        <name>Ca(2+)</name>
        <dbReference type="ChEBI" id="CHEBI:29108"/>
    </cofactor>
</comment>
<sequence>MAKSNPPSPSRIKNVILAFFFSISTVTFYSVICVLLSYAVLDFISPHPGISFAQNKEDLSDFQIVRDEAQATFFAPLGDANFQSKGGRVPNSEIPWDPSTNKGARALQLLSKRRFPLIRSPDLPMGWQGMTPPPNLTWPSPSAIQAHAGNVSKPLQGGQLYGHPSGTDGGSTAYPWSSLPRHTWDPASANFTSTSLRRIQWQGFQDRTLWDTAHMMVVTRERQEWVTRAFSHAWEGYKKYAWGFDEVKPLTNRGVNTFAGWGATIMQCLDTLLIMNMTREYNYARTHVRAVDWSSAVTVAVTADTKHAVRSSPPLNILELVVRYLGALLSAYDLSGDPLMLSKAEELATWILPAFGTQTGIPMENYVIGSNPVGSPTGPTHLAAAYGFILEFTRLSQVTRKDYYINIAQRASEFLSSDKFDSTTRLGTLLPNKLDPENTRNLAGVYNLGHQSKTYYEYLLKQQMLLISNTPGAYDSFALAVDSMHQFLSQKIQLQPNSEALTIFGEQDNTGGQPVYKPSLSQESCSSAAFIGLGSRVLGRQKDLDNALQVSDTCLWAYDANPTGLASEALLLDPSQSDRWGQVESENTTSNSLAGKPMPGVKIEKPQFFAGPNTIEAVFYMWRLTGERRWQDKGWEMFTSWVQECITDTGFAELENASYLSEAALNDSQGAYVLAETFKYYYLLFSDPNYISLDEYVFNTASHPFRMPINSSTAKSLWEGPQEAIDSEFNPPPENQLKSHQTLNLGNNGSWGTALQQWSWTGK</sequence>
<name>A0A9P6NQB0_9BASI</name>
<evidence type="ECO:0000256" key="1">
    <source>
        <dbReference type="ARBA" id="ARBA00001913"/>
    </source>
</evidence>
<dbReference type="PRINTS" id="PR00747">
    <property type="entry name" value="GLYHDRLASE47"/>
</dbReference>
<dbReference type="OrthoDB" id="8118055at2759"/>
<dbReference type="GO" id="GO:0005509">
    <property type="term" value="F:calcium ion binding"/>
    <property type="evidence" value="ECO:0007669"/>
    <property type="project" value="InterPro"/>
</dbReference>
<keyword evidence="4 8" id="KW-0378">Hydrolase</keyword>
<evidence type="ECO:0000313" key="10">
    <source>
        <dbReference type="EMBL" id="KAG0148352.1"/>
    </source>
</evidence>
<gene>
    <name evidence="10" type="ORF">CROQUDRAFT_60737</name>
</gene>
<proteinExistence type="inferred from homology"/>
<dbReference type="InterPro" id="IPR001382">
    <property type="entry name" value="Glyco_hydro_47"/>
</dbReference>
<dbReference type="Gene3D" id="1.50.10.10">
    <property type="match status" value="1"/>
</dbReference>
<feature type="disulfide bond" evidence="7">
    <location>
        <begin position="525"/>
        <end position="554"/>
    </location>
</feature>
<evidence type="ECO:0000256" key="7">
    <source>
        <dbReference type="PIRSR" id="PIRSR601382-3"/>
    </source>
</evidence>
<evidence type="ECO:0000256" key="8">
    <source>
        <dbReference type="RuleBase" id="RU361193"/>
    </source>
</evidence>
<reference evidence="10" key="1">
    <citation type="submission" date="2013-11" db="EMBL/GenBank/DDBJ databases">
        <title>Genome sequence of the fusiform rust pathogen reveals effectors for host alternation and coevolution with pine.</title>
        <authorList>
            <consortium name="DOE Joint Genome Institute"/>
            <person name="Smith K."/>
            <person name="Pendleton A."/>
            <person name="Kubisiak T."/>
            <person name="Anderson C."/>
            <person name="Salamov A."/>
            <person name="Aerts A."/>
            <person name="Riley R."/>
            <person name="Clum A."/>
            <person name="Lindquist E."/>
            <person name="Ence D."/>
            <person name="Campbell M."/>
            <person name="Kronenberg Z."/>
            <person name="Feau N."/>
            <person name="Dhillon B."/>
            <person name="Hamelin R."/>
            <person name="Burleigh J."/>
            <person name="Smith J."/>
            <person name="Yandell M."/>
            <person name="Nelson C."/>
            <person name="Grigoriev I."/>
            <person name="Davis J."/>
        </authorList>
    </citation>
    <scope>NUCLEOTIDE SEQUENCE</scope>
    <source>
        <strain evidence="10">G11</strain>
    </source>
</reference>
<evidence type="ECO:0000256" key="4">
    <source>
        <dbReference type="ARBA" id="ARBA00022801"/>
    </source>
</evidence>
<evidence type="ECO:0000256" key="3">
    <source>
        <dbReference type="ARBA" id="ARBA00007658"/>
    </source>
</evidence>
<comment type="caution">
    <text evidence="10">The sequence shown here is derived from an EMBL/GenBank/DDBJ whole genome shotgun (WGS) entry which is preliminary data.</text>
</comment>
<dbReference type="InterPro" id="IPR050749">
    <property type="entry name" value="Glycosyl_Hydrolase_47"/>
</dbReference>
<dbReference type="Pfam" id="PF01532">
    <property type="entry name" value="Glyco_hydro_47"/>
    <property type="match status" value="1"/>
</dbReference>
<feature type="binding site" evidence="6">
    <location>
        <position position="700"/>
    </location>
    <ligand>
        <name>Ca(2+)</name>
        <dbReference type="ChEBI" id="CHEBI:29108"/>
    </ligand>
</feature>
<dbReference type="Proteomes" id="UP000886653">
    <property type="component" value="Unassembled WGS sequence"/>
</dbReference>
<evidence type="ECO:0000256" key="9">
    <source>
        <dbReference type="SAM" id="Phobius"/>
    </source>
</evidence>
<evidence type="ECO:0000313" key="11">
    <source>
        <dbReference type="Proteomes" id="UP000886653"/>
    </source>
</evidence>
<dbReference type="GO" id="GO:0016020">
    <property type="term" value="C:membrane"/>
    <property type="evidence" value="ECO:0007669"/>
    <property type="project" value="InterPro"/>
</dbReference>
<keyword evidence="9" id="KW-1133">Transmembrane helix</keyword>
<evidence type="ECO:0000256" key="5">
    <source>
        <dbReference type="ARBA" id="ARBA00023157"/>
    </source>
</evidence>
<keyword evidence="9" id="KW-0812">Transmembrane</keyword>
<feature type="transmembrane region" description="Helical" evidence="9">
    <location>
        <begin position="12"/>
        <end position="41"/>
    </location>
</feature>
<dbReference type="EC" id="3.2.1.-" evidence="8"/>
<comment type="similarity">
    <text evidence="3 8">Belongs to the glycosyl hydrolase 47 family.</text>
</comment>
<dbReference type="PANTHER" id="PTHR11742">
    <property type="entry name" value="MANNOSYL-OLIGOSACCHARIDE ALPHA-1,2-MANNOSIDASE-RELATED"/>
    <property type="match status" value="1"/>
</dbReference>
<keyword evidence="8" id="KW-0326">Glycosidase</keyword>
<protein>
    <recommendedName>
        <fullName evidence="8">alpha-1,2-Mannosidase</fullName>
        <ecNumber evidence="8">3.2.1.-</ecNumber>
    </recommendedName>
</protein>
<accession>A0A9P6NQB0</accession>
<dbReference type="SUPFAM" id="SSF48225">
    <property type="entry name" value="Seven-hairpin glycosidases"/>
    <property type="match status" value="1"/>
</dbReference>
<dbReference type="PANTHER" id="PTHR11742:SF103">
    <property type="entry name" value="ENDOPLASMIC RETICULUM MANNOSIDASE MNL2-RELATED"/>
    <property type="match status" value="1"/>
</dbReference>
<dbReference type="GO" id="GO:0005975">
    <property type="term" value="P:carbohydrate metabolic process"/>
    <property type="evidence" value="ECO:0007669"/>
    <property type="project" value="InterPro"/>
</dbReference>
<evidence type="ECO:0000256" key="2">
    <source>
        <dbReference type="ARBA" id="ARBA00004922"/>
    </source>
</evidence>
<keyword evidence="9" id="KW-0472">Membrane</keyword>
<keyword evidence="6" id="KW-0479">Metal-binding</keyword>
<dbReference type="GO" id="GO:0005783">
    <property type="term" value="C:endoplasmic reticulum"/>
    <property type="evidence" value="ECO:0007669"/>
    <property type="project" value="TreeGrafter"/>
</dbReference>
<dbReference type="InterPro" id="IPR012341">
    <property type="entry name" value="6hp_glycosidase-like_sf"/>
</dbReference>
<keyword evidence="6" id="KW-0106">Calcium</keyword>
<comment type="pathway">
    <text evidence="2">Protein modification; protein glycosylation.</text>
</comment>
<dbReference type="GO" id="GO:0036503">
    <property type="term" value="P:ERAD pathway"/>
    <property type="evidence" value="ECO:0007669"/>
    <property type="project" value="UniProtKB-ARBA"/>
</dbReference>
<organism evidence="10 11">
    <name type="scientific">Cronartium quercuum f. sp. fusiforme G11</name>
    <dbReference type="NCBI Taxonomy" id="708437"/>
    <lineage>
        <taxon>Eukaryota</taxon>
        <taxon>Fungi</taxon>
        <taxon>Dikarya</taxon>
        <taxon>Basidiomycota</taxon>
        <taxon>Pucciniomycotina</taxon>
        <taxon>Pucciniomycetes</taxon>
        <taxon>Pucciniales</taxon>
        <taxon>Coleosporiaceae</taxon>
        <taxon>Cronartium</taxon>
    </lineage>
</organism>
<keyword evidence="11" id="KW-1185">Reference proteome</keyword>
<evidence type="ECO:0000256" key="6">
    <source>
        <dbReference type="PIRSR" id="PIRSR601382-2"/>
    </source>
</evidence>